<reference evidence="4 5" key="1">
    <citation type="journal article" date="2010" name="Nature">
        <title>Genome sequencing and analysis of the model grass Brachypodium distachyon.</title>
        <authorList>
            <consortium name="International Brachypodium Initiative"/>
        </authorList>
    </citation>
    <scope>NUCLEOTIDE SEQUENCE [LARGE SCALE GENOMIC DNA]</scope>
    <source>
        <strain evidence="4 5">Bd21</strain>
    </source>
</reference>
<keyword evidence="1" id="KW-0862">Zinc</keyword>
<dbReference type="EMBL" id="CM000880">
    <property type="protein sequence ID" value="PNT78145.1"/>
    <property type="molecule type" value="Genomic_DNA"/>
</dbReference>
<dbReference type="InParanoid" id="A0A2K2DV47"/>
<feature type="region of interest" description="Disordered" evidence="2">
    <location>
        <begin position="15"/>
        <end position="80"/>
    </location>
</feature>
<dbReference type="InterPro" id="IPR004330">
    <property type="entry name" value="FAR1_DNA_bnd_dom"/>
</dbReference>
<name>A0A2K2DV47_BRADI</name>
<dbReference type="STRING" id="15368.A0A2K2DV47"/>
<dbReference type="Proteomes" id="UP000008810">
    <property type="component" value="Chromosome 1"/>
</dbReference>
<protein>
    <recommendedName>
        <fullName evidence="3">SWIM-type domain-containing protein</fullName>
    </recommendedName>
</protein>
<evidence type="ECO:0000259" key="3">
    <source>
        <dbReference type="PROSITE" id="PS50966"/>
    </source>
</evidence>
<organism evidence="4">
    <name type="scientific">Brachypodium distachyon</name>
    <name type="common">Purple false brome</name>
    <name type="synonym">Trachynia distachya</name>
    <dbReference type="NCBI Taxonomy" id="15368"/>
    <lineage>
        <taxon>Eukaryota</taxon>
        <taxon>Viridiplantae</taxon>
        <taxon>Streptophyta</taxon>
        <taxon>Embryophyta</taxon>
        <taxon>Tracheophyta</taxon>
        <taxon>Spermatophyta</taxon>
        <taxon>Magnoliopsida</taxon>
        <taxon>Liliopsida</taxon>
        <taxon>Poales</taxon>
        <taxon>Poaceae</taxon>
        <taxon>BOP clade</taxon>
        <taxon>Pooideae</taxon>
        <taxon>Stipodae</taxon>
        <taxon>Brachypodieae</taxon>
        <taxon>Brachypodium</taxon>
    </lineage>
</organism>
<dbReference type="Gramene" id="PNT78145">
    <property type="protein sequence ID" value="PNT78145"/>
    <property type="gene ID" value="BRADI_1g74432v3"/>
</dbReference>
<accession>A0A2K2DV47</accession>
<dbReference type="OrthoDB" id="646615at2759"/>
<evidence type="ECO:0000256" key="2">
    <source>
        <dbReference type="SAM" id="MobiDB-lite"/>
    </source>
</evidence>
<dbReference type="AlphaFoldDB" id="A0A2K2DV47"/>
<evidence type="ECO:0000313" key="6">
    <source>
        <dbReference type="Proteomes" id="UP000008810"/>
    </source>
</evidence>
<keyword evidence="1" id="KW-0863">Zinc-finger</keyword>
<evidence type="ECO:0000256" key="1">
    <source>
        <dbReference type="PROSITE-ProRule" id="PRU00325"/>
    </source>
</evidence>
<proteinExistence type="predicted"/>
<dbReference type="EnsemblPlants" id="PNT78145">
    <property type="protein sequence ID" value="PNT78145"/>
    <property type="gene ID" value="BRADI_1g74432v3"/>
</dbReference>
<keyword evidence="6" id="KW-1185">Reference proteome</keyword>
<dbReference type="Pfam" id="PF03101">
    <property type="entry name" value="FAR1"/>
    <property type="match status" value="1"/>
</dbReference>
<dbReference type="FunCoup" id="A0A2K2DV47">
    <property type="interactions" value="24"/>
</dbReference>
<feature type="compositionally biased region" description="Basic and acidic residues" evidence="2">
    <location>
        <begin position="45"/>
        <end position="72"/>
    </location>
</feature>
<reference evidence="5" key="3">
    <citation type="submission" date="2018-08" db="UniProtKB">
        <authorList>
            <consortium name="EnsemblPlants"/>
        </authorList>
    </citation>
    <scope>IDENTIFICATION</scope>
    <source>
        <strain evidence="5">cv. Bd21</strain>
    </source>
</reference>
<evidence type="ECO:0000313" key="5">
    <source>
        <dbReference type="EnsemblPlants" id="PNT78145"/>
    </source>
</evidence>
<dbReference type="PANTHER" id="PTHR47482">
    <property type="entry name" value="OS11G0632001 PROTEIN"/>
    <property type="match status" value="1"/>
</dbReference>
<dbReference type="Pfam" id="PF10551">
    <property type="entry name" value="MULE"/>
    <property type="match status" value="1"/>
</dbReference>
<keyword evidence="1" id="KW-0479">Metal-binding</keyword>
<feature type="compositionally biased region" description="Polar residues" evidence="2">
    <location>
        <begin position="28"/>
        <end position="39"/>
    </location>
</feature>
<dbReference type="InterPro" id="IPR007527">
    <property type="entry name" value="Znf_SWIM"/>
</dbReference>
<dbReference type="GO" id="GO:0008270">
    <property type="term" value="F:zinc ion binding"/>
    <property type="evidence" value="ECO:0007669"/>
    <property type="project" value="UniProtKB-KW"/>
</dbReference>
<dbReference type="PANTHER" id="PTHR47482:SF5">
    <property type="entry name" value="FAR1 DOMAIN-CONTAINING PROTEIN"/>
    <property type="match status" value="1"/>
</dbReference>
<gene>
    <name evidence="4" type="ORF">BRADI_1g74432v3</name>
</gene>
<sequence length="618" mass="72133">MEEIGVDVYSPFALDEEGARDSRGGAVQSDTRSVDSSAVATPVEGRNDLSGEQDFIEHGVVESATRTDRPETDSDEPPPAWKKKFDWLAEAYDFYNLFSWEVGFGIRYGKSRRNVKGSKCMQELVCGCAVSVRGFEASVDDDYEPPLSNQFITLLQGRPKPNTRSSMSMCPALVRLLRSNDGTWYVSENMQEHNHGLSRTCGEKLHWPSHRHIDKYSKDAVKQLRENNVPLGKVYIIIGSMFGRMENVPFTKRSLRMLCGKMGREQADHDVQKTMAEFARLKTTDPDFDYTVEVDEDSPVKTLIWSSGRSRHQYHHFGDVVTFDMTYKTNLYDMPFGLFVGVNNHFQSIIFGGVLMREEKIESFVWVFREFVRMMGRKHPETILTNRARAMEVAIRRVFPDTTHRWCKWHVLRKAKEQLGPYYTKQSDFRAAFHKVVNEMLAVDEFERAWHLVLRQYNLENHPYLIQVYECQSKWAKPFFSGKFCARSPMHVFVKQYGKLQHARESEESFQERRTKLVGVVPRMNLPIKKHASRVYTRAMFEVFWKILYESGSYEVTELLPNKLYQARHVHGEPREKWYRIDYQVRVDDKGNSYNCKCGLFEHMGMLCCHALKVWFWM</sequence>
<dbReference type="PROSITE" id="PS50966">
    <property type="entry name" value="ZF_SWIM"/>
    <property type="match status" value="1"/>
</dbReference>
<feature type="domain" description="SWIM-type" evidence="3">
    <location>
        <begin position="583"/>
        <end position="614"/>
    </location>
</feature>
<reference evidence="4" key="2">
    <citation type="submission" date="2017-06" db="EMBL/GenBank/DDBJ databases">
        <title>WGS assembly of Brachypodium distachyon.</title>
        <authorList>
            <consortium name="The International Brachypodium Initiative"/>
            <person name="Lucas S."/>
            <person name="Harmon-Smith M."/>
            <person name="Lail K."/>
            <person name="Tice H."/>
            <person name="Grimwood J."/>
            <person name="Bruce D."/>
            <person name="Barry K."/>
            <person name="Shu S."/>
            <person name="Lindquist E."/>
            <person name="Wang M."/>
            <person name="Pitluck S."/>
            <person name="Vogel J.P."/>
            <person name="Garvin D.F."/>
            <person name="Mockler T.C."/>
            <person name="Schmutz J."/>
            <person name="Rokhsar D."/>
            <person name="Bevan M.W."/>
        </authorList>
    </citation>
    <scope>NUCLEOTIDE SEQUENCE</scope>
    <source>
        <strain evidence="4">Bd21</strain>
    </source>
</reference>
<evidence type="ECO:0000313" key="4">
    <source>
        <dbReference type="EMBL" id="PNT78145.1"/>
    </source>
</evidence>
<dbReference type="InterPro" id="IPR018289">
    <property type="entry name" value="MULE_transposase_dom"/>
</dbReference>